<evidence type="ECO:0000313" key="5">
    <source>
        <dbReference type="Proteomes" id="UP000298642"/>
    </source>
</evidence>
<evidence type="ECO:0008006" key="6">
    <source>
        <dbReference type="Google" id="ProtNLM"/>
    </source>
</evidence>
<keyword evidence="2" id="KW-0804">Transcription</keyword>
<dbReference type="SUPFAM" id="SSF88659">
    <property type="entry name" value="Sigma3 and sigma4 domains of RNA polymerase sigma factors"/>
    <property type="match status" value="1"/>
</dbReference>
<reference evidence="4" key="3">
    <citation type="submission" date="2021-06" db="EMBL/GenBank/DDBJ databases">
        <authorList>
            <person name="Le Roy T."/>
            <person name="Van der Smissen P."/>
            <person name="Delzenne N."/>
            <person name="Muccioli G."/>
            <person name="Collet J.F."/>
            <person name="Cani P.D."/>
        </authorList>
    </citation>
    <scope>NUCLEOTIDE SEQUENCE</scope>
    <source>
        <strain evidence="4">J115</strain>
    </source>
</reference>
<evidence type="ECO:0000313" key="3">
    <source>
        <dbReference type="EMBL" id="QCI59079.1"/>
    </source>
</evidence>
<dbReference type="KEGG" id="obj:EIO64_16860"/>
<name>A0A4D7AT63_9FIRM</name>
<evidence type="ECO:0000256" key="2">
    <source>
        <dbReference type="ARBA" id="ARBA00023163"/>
    </source>
</evidence>
<dbReference type="KEGG" id="obj:EIO64_07495"/>
<reference evidence="5" key="1">
    <citation type="submission" date="2018-12" db="EMBL/GenBank/DDBJ databases">
        <title>Dusodibacter welbiota gen. nov., sp. nov., isolated from human faeces and emended description of the Oscillibacter genus.</title>
        <authorList>
            <person name="Le Roy T."/>
            <person name="Van der Smissen P."/>
            <person name="Delzenne N."/>
            <person name="Muccioli G."/>
            <person name="Collet J.F."/>
            <person name="Cani P.D."/>
        </authorList>
    </citation>
    <scope>NUCLEOTIDE SEQUENCE [LARGE SCALE GENOMIC DNA]</scope>
    <source>
        <strain evidence="5">J115</strain>
    </source>
</reference>
<dbReference type="EMBL" id="CP034413">
    <property type="protein sequence ID" value="QCI59079.1"/>
    <property type="molecule type" value="Genomic_DNA"/>
</dbReference>
<dbReference type="Proteomes" id="UP000298642">
    <property type="component" value="Chromosome"/>
</dbReference>
<evidence type="ECO:0000256" key="1">
    <source>
        <dbReference type="ARBA" id="ARBA00023015"/>
    </source>
</evidence>
<dbReference type="InterPro" id="IPR053721">
    <property type="entry name" value="Fimbrial_Adhesin_Reg"/>
</dbReference>
<keyword evidence="5" id="KW-1185">Reference proteome</keyword>
<sequence length="67" mass="7869">MRSEMETAIREANLGNDDTDIARRYLIDQVPQIDIAAEFGWERSTISYRLKRILRKVESTAQKLHFT</sequence>
<organism evidence="4 5">
    <name type="scientific">Dysosmobacter welbionis</name>
    <dbReference type="NCBI Taxonomy" id="2093857"/>
    <lineage>
        <taxon>Bacteria</taxon>
        <taxon>Bacillati</taxon>
        <taxon>Bacillota</taxon>
        <taxon>Clostridia</taxon>
        <taxon>Eubacteriales</taxon>
        <taxon>Oscillospiraceae</taxon>
        <taxon>Dysosmobacter</taxon>
    </lineage>
</organism>
<gene>
    <name evidence="3" type="ORF">EIO64_07495</name>
    <name evidence="4" type="ORF">EIO64_16860</name>
</gene>
<reference evidence="4" key="2">
    <citation type="journal article" date="2020" name="Int. J. Syst. Evol. Microbiol.">
        <title>Dysosmobacter welbionis gen. nov., sp. nov., isolated from human faeces and emended description of the genus Oscillibacter.</title>
        <authorList>
            <person name="Le Roy T."/>
            <person name="Van der Smissen P."/>
            <person name="Paquot A."/>
            <person name="Delzenne N."/>
            <person name="Muccioli G.G."/>
            <person name="Collet J.F."/>
            <person name="Cani P.D."/>
        </authorList>
    </citation>
    <scope>NUCLEOTIDE SEQUENCE</scope>
    <source>
        <strain evidence="4">J115</strain>
    </source>
</reference>
<dbReference type="RefSeq" id="WP_136891093.1">
    <property type="nucleotide sequence ID" value="NZ_CP034413.3"/>
</dbReference>
<dbReference type="Gene3D" id="1.10.10.2690">
    <property type="match status" value="1"/>
</dbReference>
<dbReference type="AlphaFoldDB" id="A0A4D7AT63"/>
<evidence type="ECO:0000313" key="4">
    <source>
        <dbReference type="EMBL" id="QCI60668.1"/>
    </source>
</evidence>
<protein>
    <recommendedName>
        <fullName evidence="6">Sigma-70 family RNA polymerase sigma factor</fullName>
    </recommendedName>
</protein>
<dbReference type="InterPro" id="IPR013324">
    <property type="entry name" value="RNA_pol_sigma_r3/r4-like"/>
</dbReference>
<keyword evidence="1" id="KW-0805">Transcription regulation</keyword>
<accession>A0A4D7AT63</accession>
<proteinExistence type="predicted"/>
<dbReference type="EMBL" id="CP034413">
    <property type="protein sequence ID" value="QCI60668.1"/>
    <property type="molecule type" value="Genomic_DNA"/>
</dbReference>